<evidence type="ECO:0000256" key="1">
    <source>
        <dbReference type="ARBA" id="ARBA00022723"/>
    </source>
</evidence>
<name>A0A5J9WC29_9POAL</name>
<dbReference type="EMBL" id="RWGY01000004">
    <property type="protein sequence ID" value="TVU45909.1"/>
    <property type="molecule type" value="Genomic_DNA"/>
</dbReference>
<keyword evidence="3" id="KW-0862">Zinc</keyword>
<feature type="domain" description="RING-type" evidence="6">
    <location>
        <begin position="205"/>
        <end position="248"/>
    </location>
</feature>
<evidence type="ECO:0000256" key="3">
    <source>
        <dbReference type="ARBA" id="ARBA00022833"/>
    </source>
</evidence>
<dbReference type="InterPro" id="IPR052788">
    <property type="entry name" value="RING-type_E3_ligase_ATL"/>
</dbReference>
<dbReference type="Pfam" id="PF13639">
    <property type="entry name" value="zf-RING_2"/>
    <property type="match status" value="1"/>
</dbReference>
<keyword evidence="8" id="KW-1185">Reference proteome</keyword>
<proteinExistence type="predicted"/>
<evidence type="ECO:0000313" key="7">
    <source>
        <dbReference type="EMBL" id="TVU45909.1"/>
    </source>
</evidence>
<sequence>MAAGVAVAALLAVIAVVSWGTQGGADEREAAVHDALGATTLMAFEQAAAGNGNGDEEEARLCCAICLSEYAIGDELVREETRFSLQATRLCQNKLRWSAMELRLYQSNEPRKPTASKQSRMNAGTMIALQITAVVAVAELLAVIAAVSWRAWNAQGGAGRTAAVHDAESALGAAMLVTYEQAAAGNGNGETSPPSMEGEEARQCCAICLSEYARRDELVRVMPACRHFFHAECGDGWLRSRQTCPLCRAGLWPLPECSPMPPRAAVDVAMVC</sequence>
<organism evidence="7 8">
    <name type="scientific">Eragrostis curvula</name>
    <name type="common">weeping love grass</name>
    <dbReference type="NCBI Taxonomy" id="38414"/>
    <lineage>
        <taxon>Eukaryota</taxon>
        <taxon>Viridiplantae</taxon>
        <taxon>Streptophyta</taxon>
        <taxon>Embryophyta</taxon>
        <taxon>Tracheophyta</taxon>
        <taxon>Spermatophyta</taxon>
        <taxon>Magnoliopsida</taxon>
        <taxon>Liliopsida</taxon>
        <taxon>Poales</taxon>
        <taxon>Poaceae</taxon>
        <taxon>PACMAD clade</taxon>
        <taxon>Chloridoideae</taxon>
        <taxon>Eragrostideae</taxon>
        <taxon>Eragrostidinae</taxon>
        <taxon>Eragrostis</taxon>
    </lineage>
</organism>
<dbReference type="InterPro" id="IPR001841">
    <property type="entry name" value="Znf_RING"/>
</dbReference>
<keyword evidence="1" id="KW-0479">Metal-binding</keyword>
<dbReference type="PROSITE" id="PS50089">
    <property type="entry name" value="ZF_RING_2"/>
    <property type="match status" value="1"/>
</dbReference>
<gene>
    <name evidence="7" type="ORF">EJB05_05418</name>
</gene>
<dbReference type="AlphaFoldDB" id="A0A5J9WC29"/>
<dbReference type="CDD" id="cd16461">
    <property type="entry name" value="RING-H2_EL5-like"/>
    <property type="match status" value="1"/>
</dbReference>
<feature type="chain" id="PRO_5023939758" description="RING-type domain-containing protein" evidence="5">
    <location>
        <begin position="21"/>
        <end position="272"/>
    </location>
</feature>
<evidence type="ECO:0000313" key="8">
    <source>
        <dbReference type="Proteomes" id="UP000324897"/>
    </source>
</evidence>
<dbReference type="PANTHER" id="PTHR45798:SF97">
    <property type="entry name" value="ALCOHOL-SENSITIVE RING FINGER PROTEIN 1"/>
    <property type="match status" value="1"/>
</dbReference>
<comment type="caution">
    <text evidence="7">The sequence shown here is derived from an EMBL/GenBank/DDBJ whole genome shotgun (WGS) entry which is preliminary data.</text>
</comment>
<feature type="non-terminal residue" evidence="7">
    <location>
        <position position="1"/>
    </location>
</feature>
<accession>A0A5J9WC29</accession>
<reference evidence="7 8" key="1">
    <citation type="journal article" date="2019" name="Sci. Rep.">
        <title>A high-quality genome of Eragrostis curvula grass provides insights into Poaceae evolution and supports new strategies to enhance forage quality.</title>
        <authorList>
            <person name="Carballo J."/>
            <person name="Santos B.A.C.M."/>
            <person name="Zappacosta D."/>
            <person name="Garbus I."/>
            <person name="Selva J.P."/>
            <person name="Gallo C.A."/>
            <person name="Diaz A."/>
            <person name="Albertini E."/>
            <person name="Caccamo M."/>
            <person name="Echenique V."/>
        </authorList>
    </citation>
    <scope>NUCLEOTIDE SEQUENCE [LARGE SCALE GENOMIC DNA]</scope>
    <source>
        <strain evidence="8">cv. Victoria</strain>
        <tissue evidence="7">Leaf</tissue>
    </source>
</reference>
<keyword evidence="5" id="KW-0732">Signal</keyword>
<evidence type="ECO:0000256" key="4">
    <source>
        <dbReference type="PROSITE-ProRule" id="PRU00175"/>
    </source>
</evidence>
<dbReference type="Proteomes" id="UP000324897">
    <property type="component" value="Chromosome 5"/>
</dbReference>
<dbReference type="GO" id="GO:0008270">
    <property type="term" value="F:zinc ion binding"/>
    <property type="evidence" value="ECO:0007669"/>
    <property type="project" value="UniProtKB-KW"/>
</dbReference>
<dbReference type="SMART" id="SM00184">
    <property type="entry name" value="RING"/>
    <property type="match status" value="1"/>
</dbReference>
<evidence type="ECO:0000259" key="6">
    <source>
        <dbReference type="PROSITE" id="PS50089"/>
    </source>
</evidence>
<evidence type="ECO:0000256" key="2">
    <source>
        <dbReference type="ARBA" id="ARBA00022771"/>
    </source>
</evidence>
<dbReference type="SUPFAM" id="SSF57850">
    <property type="entry name" value="RING/U-box"/>
    <property type="match status" value="1"/>
</dbReference>
<evidence type="ECO:0000256" key="5">
    <source>
        <dbReference type="SAM" id="SignalP"/>
    </source>
</evidence>
<dbReference type="Gramene" id="TVU45909">
    <property type="protein sequence ID" value="TVU45909"/>
    <property type="gene ID" value="EJB05_05418"/>
</dbReference>
<dbReference type="OrthoDB" id="8062037at2759"/>
<dbReference type="InterPro" id="IPR013083">
    <property type="entry name" value="Znf_RING/FYVE/PHD"/>
</dbReference>
<feature type="signal peptide" evidence="5">
    <location>
        <begin position="1"/>
        <end position="20"/>
    </location>
</feature>
<protein>
    <recommendedName>
        <fullName evidence="6">RING-type domain-containing protein</fullName>
    </recommendedName>
</protein>
<dbReference type="PANTHER" id="PTHR45798">
    <property type="entry name" value="RING-H2 FINGER PROTEIN ATL61-RELATED-RELATED"/>
    <property type="match status" value="1"/>
</dbReference>
<keyword evidence="2 4" id="KW-0863">Zinc-finger</keyword>
<dbReference type="Gene3D" id="3.30.40.10">
    <property type="entry name" value="Zinc/RING finger domain, C3HC4 (zinc finger)"/>
    <property type="match status" value="1"/>
</dbReference>